<dbReference type="HAMAP" id="MF_01488">
    <property type="entry name" value="RecD2"/>
    <property type="match status" value="1"/>
</dbReference>
<dbReference type="InterPro" id="IPR003593">
    <property type="entry name" value="AAA+_ATPase"/>
</dbReference>
<dbReference type="Proteomes" id="UP000823821">
    <property type="component" value="Unassembled WGS sequence"/>
</dbReference>
<dbReference type="SUPFAM" id="SSF52540">
    <property type="entry name" value="P-loop containing nucleoside triphosphate hydrolases"/>
    <property type="match status" value="2"/>
</dbReference>
<dbReference type="Pfam" id="PF13245">
    <property type="entry name" value="AAA_19"/>
    <property type="match status" value="1"/>
</dbReference>
<dbReference type="Pfam" id="PF18335">
    <property type="entry name" value="SH3_13"/>
    <property type="match status" value="1"/>
</dbReference>
<keyword evidence="2" id="KW-0067">ATP-binding</keyword>
<dbReference type="GO" id="GO:0017116">
    <property type="term" value="F:single-stranded DNA helicase activity"/>
    <property type="evidence" value="ECO:0007669"/>
    <property type="project" value="TreeGrafter"/>
</dbReference>
<dbReference type="CDD" id="cd18809">
    <property type="entry name" value="SF1_C_RecD"/>
    <property type="match status" value="1"/>
</dbReference>
<feature type="domain" description="AAA+ ATPase" evidence="4">
    <location>
        <begin position="378"/>
        <end position="588"/>
    </location>
</feature>
<dbReference type="InterPro" id="IPR010994">
    <property type="entry name" value="RuvA_2-like"/>
</dbReference>
<sequence>MPDDLPLLHDPDAVELSGTLERVLFHNEENGYTVLRLQPDAPLPGQSKVQGAPARGLSRDPVTCVGHMAQPQPGVHLKIAGRWQVNARYGRQIHFDMAEEILPATSEGIRLYLASGLIKGVGTELAGRIVEKFGADTIRILDEEPERLREIRGVGKKNFERIHQSWQEHRSIRDLMLFLQPHGITPAYALRIHRAYGAEALAVVRENPYRLAMDIHGIGFVTADAAARKLGFEADSPLRVQAGVLYVLQKATDDGNVFLPQAALLAQTCEQLGVEEGLVLEALDVLEAEERLVRELPDEPLPPASADDEADVPPLSPAVYLRRYHHYESRTAFYLQRLLRSPKSVQFSDIEALVDKVTESLPIKLAPEQLEAVRTAARSKIMVLTGGPGTGKTTIINAIIRLFGEVRARILLAAPTGRAAKRMSETSGREARTIHRLLEYSPKEDGFARNEDNPLACGLLVVDEASMMDILLFYHLLKAVPLGATLLLVGDVHQLPSVGPGNVLADIIASGAVPVVELTEIFRQSAESEIICNAHLINRGQVPSLEASKDRLSDFYFIRQDVPEKAADLIVDLVRNHIPRRFGLDPVDDIQVLTPMHRGAVGAGELNARLQEALNPHGTEVRRGDRAFRLHDKVMQIRNNYDKDVFNGDVGRIVFLDGKERTLSVSFDERVVPYDFDELDELAPAYAISIHKSQGSEYPAVVIPLMMQHYVLLQRNLVYTGVTRGKKLVVLVGETRALHMAVKNNRTRKRHTRLTERLRPPEGLPPLRR</sequence>
<dbReference type="CDD" id="cd17933">
    <property type="entry name" value="DEXSc_RecD-like"/>
    <property type="match status" value="1"/>
</dbReference>
<dbReference type="AlphaFoldDB" id="A0A9D2KPY4"/>
<dbReference type="InterPro" id="IPR027785">
    <property type="entry name" value="UvrD-like_helicase_C"/>
</dbReference>
<dbReference type="GO" id="GO:0043139">
    <property type="term" value="F:5'-3' DNA helicase activity"/>
    <property type="evidence" value="ECO:0007669"/>
    <property type="project" value="InterPro"/>
</dbReference>
<evidence type="ECO:0000256" key="2">
    <source>
        <dbReference type="ARBA" id="ARBA00022840"/>
    </source>
</evidence>
<dbReference type="GO" id="GO:0003677">
    <property type="term" value="F:DNA binding"/>
    <property type="evidence" value="ECO:0007669"/>
    <property type="project" value="InterPro"/>
</dbReference>
<dbReference type="InterPro" id="IPR055446">
    <property type="entry name" value="RecD2_N_OB"/>
</dbReference>
<dbReference type="PANTHER" id="PTHR43788">
    <property type="entry name" value="DNA2/NAM7 HELICASE FAMILY MEMBER"/>
    <property type="match status" value="1"/>
</dbReference>
<dbReference type="SMART" id="SM00382">
    <property type="entry name" value="AAA"/>
    <property type="match status" value="1"/>
</dbReference>
<dbReference type="Pfam" id="PF14520">
    <property type="entry name" value="HHH_5"/>
    <property type="match status" value="1"/>
</dbReference>
<dbReference type="InterPro" id="IPR006345">
    <property type="entry name" value="RecD2"/>
</dbReference>
<organism evidence="5 6">
    <name type="scientific">Candidatus Desulfovibrio intestinavium</name>
    <dbReference type="NCBI Taxonomy" id="2838534"/>
    <lineage>
        <taxon>Bacteria</taxon>
        <taxon>Pseudomonadati</taxon>
        <taxon>Thermodesulfobacteriota</taxon>
        <taxon>Desulfovibrionia</taxon>
        <taxon>Desulfovibrionales</taxon>
        <taxon>Desulfovibrionaceae</taxon>
        <taxon>Desulfovibrio</taxon>
    </lineage>
</organism>
<feature type="region of interest" description="Disordered" evidence="3">
    <location>
        <begin position="747"/>
        <end position="769"/>
    </location>
</feature>
<dbReference type="InterPro" id="IPR050534">
    <property type="entry name" value="Coronavir_polyprotein_1ab"/>
</dbReference>
<dbReference type="GO" id="GO:0009338">
    <property type="term" value="C:exodeoxyribonuclease V complex"/>
    <property type="evidence" value="ECO:0007669"/>
    <property type="project" value="TreeGrafter"/>
</dbReference>
<comment type="caution">
    <text evidence="5">The sequence shown here is derived from an EMBL/GenBank/DDBJ whole genome shotgun (WGS) entry which is preliminary data.</text>
</comment>
<dbReference type="InterPro" id="IPR041451">
    <property type="entry name" value="RecD2_SH13"/>
</dbReference>
<protein>
    <submittedName>
        <fullName evidence="5">ATP-dependent RecD-like DNA helicase</fullName>
    </submittedName>
</protein>
<dbReference type="Gene3D" id="1.10.10.2220">
    <property type="match status" value="1"/>
</dbReference>
<name>A0A9D2KPY4_9BACT</name>
<dbReference type="PANTHER" id="PTHR43788:SF6">
    <property type="entry name" value="DNA HELICASE B"/>
    <property type="match status" value="1"/>
</dbReference>
<dbReference type="Gene3D" id="1.10.150.20">
    <property type="entry name" value="5' to 3' exonuclease, C-terminal subdomain"/>
    <property type="match status" value="1"/>
</dbReference>
<dbReference type="GO" id="GO:0005524">
    <property type="term" value="F:ATP binding"/>
    <property type="evidence" value="ECO:0007669"/>
    <property type="project" value="UniProtKB-KW"/>
</dbReference>
<dbReference type="Pfam" id="PF14490">
    <property type="entry name" value="HHH_RecD2"/>
    <property type="match status" value="1"/>
</dbReference>
<keyword evidence="1" id="KW-0547">Nucleotide-binding</keyword>
<dbReference type="NCBIfam" id="TIGR01448">
    <property type="entry name" value="recD_rel"/>
    <property type="match status" value="1"/>
</dbReference>
<evidence type="ECO:0000259" key="4">
    <source>
        <dbReference type="SMART" id="SM00382"/>
    </source>
</evidence>
<dbReference type="InterPro" id="IPR029493">
    <property type="entry name" value="RecD2-like_HHH"/>
</dbReference>
<keyword evidence="5" id="KW-0378">Hydrolase</keyword>
<evidence type="ECO:0000313" key="6">
    <source>
        <dbReference type="Proteomes" id="UP000823821"/>
    </source>
</evidence>
<evidence type="ECO:0000256" key="3">
    <source>
        <dbReference type="SAM" id="MobiDB-lite"/>
    </source>
</evidence>
<dbReference type="Pfam" id="PF23139">
    <property type="entry name" value="OB_YrrC"/>
    <property type="match status" value="1"/>
</dbReference>
<dbReference type="Gene3D" id="3.40.50.300">
    <property type="entry name" value="P-loop containing nucleotide triphosphate hydrolases"/>
    <property type="match status" value="2"/>
</dbReference>
<dbReference type="EMBL" id="DWZD01000016">
    <property type="protein sequence ID" value="HJA78403.1"/>
    <property type="molecule type" value="Genomic_DNA"/>
</dbReference>
<reference evidence="5" key="2">
    <citation type="submission" date="2021-04" db="EMBL/GenBank/DDBJ databases">
        <authorList>
            <person name="Gilroy R."/>
        </authorList>
    </citation>
    <scope>NUCLEOTIDE SEQUENCE</scope>
    <source>
        <strain evidence="5">5032</strain>
    </source>
</reference>
<proteinExistence type="inferred from homology"/>
<accession>A0A9D2KPY4</accession>
<gene>
    <name evidence="5" type="ORF">H9784_02355</name>
</gene>
<dbReference type="GO" id="GO:0006310">
    <property type="term" value="P:DNA recombination"/>
    <property type="evidence" value="ECO:0007669"/>
    <property type="project" value="InterPro"/>
</dbReference>
<dbReference type="Pfam" id="PF13538">
    <property type="entry name" value="UvrD_C_2"/>
    <property type="match status" value="1"/>
</dbReference>
<evidence type="ECO:0000313" key="5">
    <source>
        <dbReference type="EMBL" id="HJA78403.1"/>
    </source>
</evidence>
<dbReference type="Gene3D" id="2.30.30.940">
    <property type="match status" value="1"/>
</dbReference>
<keyword evidence="5" id="KW-0347">Helicase</keyword>
<dbReference type="InterPro" id="IPR027417">
    <property type="entry name" value="P-loop_NTPase"/>
</dbReference>
<evidence type="ECO:0000256" key="1">
    <source>
        <dbReference type="ARBA" id="ARBA00022741"/>
    </source>
</evidence>
<dbReference type="SUPFAM" id="SSF47781">
    <property type="entry name" value="RuvA domain 2-like"/>
    <property type="match status" value="1"/>
</dbReference>
<reference evidence="5" key="1">
    <citation type="journal article" date="2021" name="PeerJ">
        <title>Extensive microbial diversity within the chicken gut microbiome revealed by metagenomics and culture.</title>
        <authorList>
            <person name="Gilroy R."/>
            <person name="Ravi A."/>
            <person name="Getino M."/>
            <person name="Pursley I."/>
            <person name="Horton D.L."/>
            <person name="Alikhan N.F."/>
            <person name="Baker D."/>
            <person name="Gharbi K."/>
            <person name="Hall N."/>
            <person name="Watson M."/>
            <person name="Adriaenssens E.M."/>
            <person name="Foster-Nyarko E."/>
            <person name="Jarju S."/>
            <person name="Secka A."/>
            <person name="Antonio M."/>
            <person name="Oren A."/>
            <person name="Chaudhuri R.R."/>
            <person name="La Ragione R."/>
            <person name="Hildebrand F."/>
            <person name="Pallen M.J."/>
        </authorList>
    </citation>
    <scope>NUCLEOTIDE SEQUENCE</scope>
    <source>
        <strain evidence="5">5032</strain>
    </source>
</reference>